<sequence>MRGRSRVSSASADPEGIILRLQTTRGRLLASTMICGAALAAFATAAPALAQDGTEVEAVVITGSRIARQDYVANSPIATVTGDQAVANADVTLDTYLNTLPQVNPSGGTTSNNPPNNGQSNVDLRGLGSNRNLVLVDGRRPMVSANTMAVDLNTIPQALVDSIEVITGGAGATYGADAVAGVVNLKLKKNFEGVDVRASYSNSTEFWDAEEYQFSAVLGGNFADGKGNAVLAFDRSYREAMSKGQRAFSAIATSTTGTPPEGAIRFSSDNAIPLAAAQALFTGKYGINAPVGTGTNMASGSLGFNLDGTLFYGGLANNATLQVQNYKYPVDVSVNTRFYPDFYSYNFDALNLLTLPMDRYSFLSKINYKLDNDVEIFGQVGWTQYTAATALAPTPLPTVTVSSMTESSNLRVKTPLLENGANVGTNLLVNANNKFIPADLKTLLNARTGDDLRIKGSGANEPFLFGFRPLGFGPRLSEFQNTVVQYMGGVRAPISEKWTFEATLSQGRTQIDLTQYGNIDTQRLQNILADPNQMDGSNAACADNNFFGDRSTSAACRRYLESPVSQKTKFEQTIAQAFVTGPVAELPAGEMQVVFGAEYRGFEYSSVFLSTPGPFSGFTVGDPEAGSNAFYDLFTEASIPLVKDAPWAQSLELALGARYSWSEFEDKIGGSRRAPRGSASYKIELNWQPIDFARVRGSYQRAVREPNFSELFAASDTNPQIFDPCSAFSAKWQANPTGFRALCIAQGVSPTGASTSPGSQASLTLNGNTNLRPEKADTYTVGLVVSSPWDSQWLTRLRGSIDYYNIEVSDPILLLDTNTVIAECYNYFGTNPNYSATNKACQAITRSGGSLTNASLQNPDRADGRFPTTNGGIVKTSGLDIQLDYGFDWEWLGLPSWMGSFQSNLLLTHVIEFAQADKEGLPPVDFTGTIAYFGAGLGQSFPKWKGVLSTRWDLGETPVGDLSFGLRTRYIDNMRNRQFAQFTGENFLGIAGVSPNVPATWYFDVDARWGITDNVELVVGVNNVADTQPRVYGPNVQSGTDPSTYDVVGRRVFGQVKLRF</sequence>
<evidence type="ECO:0000259" key="13">
    <source>
        <dbReference type="Pfam" id="PF07715"/>
    </source>
</evidence>
<keyword evidence="3 8" id="KW-1134">Transmembrane beta strand</keyword>
<evidence type="ECO:0000256" key="10">
    <source>
        <dbReference type="SAM" id="MobiDB-lite"/>
    </source>
</evidence>
<feature type="compositionally biased region" description="Low complexity" evidence="10">
    <location>
        <begin position="104"/>
        <end position="121"/>
    </location>
</feature>
<keyword evidence="11" id="KW-0732">Signal</keyword>
<dbReference type="GO" id="GO:0009279">
    <property type="term" value="C:cell outer membrane"/>
    <property type="evidence" value="ECO:0007669"/>
    <property type="project" value="UniProtKB-SubCell"/>
</dbReference>
<dbReference type="Pfam" id="PF07715">
    <property type="entry name" value="Plug"/>
    <property type="match status" value="1"/>
</dbReference>
<dbReference type="PROSITE" id="PS52016">
    <property type="entry name" value="TONB_DEPENDENT_REC_3"/>
    <property type="match status" value="1"/>
</dbReference>
<evidence type="ECO:0008006" key="16">
    <source>
        <dbReference type="Google" id="ProtNLM"/>
    </source>
</evidence>
<dbReference type="InterPro" id="IPR039426">
    <property type="entry name" value="TonB-dep_rcpt-like"/>
</dbReference>
<keyword evidence="2 8" id="KW-0813">Transport</keyword>
<dbReference type="Gene3D" id="2.40.170.20">
    <property type="entry name" value="TonB-dependent receptor, beta-barrel domain"/>
    <property type="match status" value="1"/>
</dbReference>
<dbReference type="Proteomes" id="UP000228945">
    <property type="component" value="Chromosome"/>
</dbReference>
<dbReference type="InterPro" id="IPR012910">
    <property type="entry name" value="Plug_dom"/>
</dbReference>
<dbReference type="InterPro" id="IPR000531">
    <property type="entry name" value="Beta-barrel_TonB"/>
</dbReference>
<feature type="domain" description="TonB-dependent receptor-like beta-barrel" evidence="12">
    <location>
        <begin position="446"/>
        <end position="1024"/>
    </location>
</feature>
<evidence type="ECO:0000256" key="9">
    <source>
        <dbReference type="RuleBase" id="RU003357"/>
    </source>
</evidence>
<keyword evidence="7 8" id="KW-0998">Cell outer membrane</keyword>
<comment type="subcellular location">
    <subcellularLocation>
        <location evidence="1 8">Cell outer membrane</location>
        <topology evidence="1 8">Multi-pass membrane protein</topology>
    </subcellularLocation>
</comment>
<evidence type="ECO:0000256" key="8">
    <source>
        <dbReference type="PROSITE-ProRule" id="PRU01360"/>
    </source>
</evidence>
<evidence type="ECO:0000256" key="4">
    <source>
        <dbReference type="ARBA" id="ARBA00022692"/>
    </source>
</evidence>
<dbReference type="SUPFAM" id="SSF56935">
    <property type="entry name" value="Porins"/>
    <property type="match status" value="1"/>
</dbReference>
<evidence type="ECO:0000259" key="12">
    <source>
        <dbReference type="Pfam" id="PF00593"/>
    </source>
</evidence>
<keyword evidence="4 8" id="KW-0812">Transmembrane</keyword>
<dbReference type="Pfam" id="PF00593">
    <property type="entry name" value="TonB_dep_Rec_b-barrel"/>
    <property type="match status" value="1"/>
</dbReference>
<evidence type="ECO:0000256" key="11">
    <source>
        <dbReference type="SAM" id="SignalP"/>
    </source>
</evidence>
<dbReference type="PANTHER" id="PTHR47234:SF2">
    <property type="entry name" value="TONB-DEPENDENT RECEPTOR"/>
    <property type="match status" value="1"/>
</dbReference>
<comment type="similarity">
    <text evidence="8 9">Belongs to the TonB-dependent receptor family.</text>
</comment>
<keyword evidence="6 8" id="KW-0472">Membrane</keyword>
<dbReference type="InterPro" id="IPR037066">
    <property type="entry name" value="Plug_dom_sf"/>
</dbReference>
<name>A0A2D2AVD6_9CAUL</name>
<keyword evidence="15" id="KW-1185">Reference proteome</keyword>
<protein>
    <recommendedName>
        <fullName evidence="16">TonB-dependent receptor</fullName>
    </recommendedName>
</protein>
<dbReference type="AlphaFoldDB" id="A0A2D2AVD6"/>
<feature type="domain" description="TonB-dependent receptor plug" evidence="13">
    <location>
        <begin position="75"/>
        <end position="182"/>
    </location>
</feature>
<organism evidence="14 15">
    <name type="scientific">Caulobacter mirabilis</name>
    <dbReference type="NCBI Taxonomy" id="69666"/>
    <lineage>
        <taxon>Bacteria</taxon>
        <taxon>Pseudomonadati</taxon>
        <taxon>Pseudomonadota</taxon>
        <taxon>Alphaproteobacteria</taxon>
        <taxon>Caulobacterales</taxon>
        <taxon>Caulobacteraceae</taxon>
        <taxon>Caulobacter</taxon>
    </lineage>
</organism>
<reference evidence="14 15" key="1">
    <citation type="submission" date="2017-10" db="EMBL/GenBank/DDBJ databases">
        <title>Genome sequence of Caulobacter mirabilis FWC38.</title>
        <authorList>
            <person name="Fiebig A."/>
            <person name="Crosson S."/>
        </authorList>
    </citation>
    <scope>NUCLEOTIDE SEQUENCE [LARGE SCALE GENOMIC DNA]</scope>
    <source>
        <strain evidence="14 15">FWC 38</strain>
    </source>
</reference>
<evidence type="ECO:0000256" key="3">
    <source>
        <dbReference type="ARBA" id="ARBA00022452"/>
    </source>
</evidence>
<evidence type="ECO:0000256" key="1">
    <source>
        <dbReference type="ARBA" id="ARBA00004571"/>
    </source>
</evidence>
<proteinExistence type="inferred from homology"/>
<evidence type="ECO:0000313" key="14">
    <source>
        <dbReference type="EMBL" id="ATQ41935.1"/>
    </source>
</evidence>
<evidence type="ECO:0000256" key="6">
    <source>
        <dbReference type="ARBA" id="ARBA00023136"/>
    </source>
</evidence>
<feature type="region of interest" description="Disordered" evidence="10">
    <location>
        <begin position="101"/>
        <end position="126"/>
    </location>
</feature>
<accession>A0A2D2AVD6</accession>
<dbReference type="Gene3D" id="2.170.130.10">
    <property type="entry name" value="TonB-dependent receptor, plug domain"/>
    <property type="match status" value="1"/>
</dbReference>
<dbReference type="EMBL" id="CP024201">
    <property type="protein sequence ID" value="ATQ41935.1"/>
    <property type="molecule type" value="Genomic_DNA"/>
</dbReference>
<dbReference type="InterPro" id="IPR036942">
    <property type="entry name" value="Beta-barrel_TonB_sf"/>
</dbReference>
<evidence type="ECO:0000313" key="15">
    <source>
        <dbReference type="Proteomes" id="UP000228945"/>
    </source>
</evidence>
<evidence type="ECO:0000256" key="7">
    <source>
        <dbReference type="ARBA" id="ARBA00023237"/>
    </source>
</evidence>
<evidence type="ECO:0000256" key="2">
    <source>
        <dbReference type="ARBA" id="ARBA00022448"/>
    </source>
</evidence>
<keyword evidence="5 9" id="KW-0798">TonB box</keyword>
<feature type="signal peptide" evidence="11">
    <location>
        <begin position="1"/>
        <end position="50"/>
    </location>
</feature>
<feature type="chain" id="PRO_5016247237" description="TonB-dependent receptor" evidence="11">
    <location>
        <begin position="51"/>
        <end position="1060"/>
    </location>
</feature>
<gene>
    <name evidence="14" type="ORF">CSW64_05670</name>
</gene>
<dbReference type="KEGG" id="cmb:CSW64_05670"/>
<evidence type="ECO:0000256" key="5">
    <source>
        <dbReference type="ARBA" id="ARBA00023077"/>
    </source>
</evidence>
<dbReference type="PANTHER" id="PTHR47234">
    <property type="match status" value="1"/>
</dbReference>